<feature type="transmembrane region" description="Helical" evidence="2">
    <location>
        <begin position="47"/>
        <end position="65"/>
    </location>
</feature>
<organism evidence="3 4">
    <name type="scientific">Actinoplanes regularis</name>
    <dbReference type="NCBI Taxonomy" id="52697"/>
    <lineage>
        <taxon>Bacteria</taxon>
        <taxon>Bacillati</taxon>
        <taxon>Actinomycetota</taxon>
        <taxon>Actinomycetes</taxon>
        <taxon>Micromonosporales</taxon>
        <taxon>Micromonosporaceae</taxon>
        <taxon>Actinoplanes</taxon>
    </lineage>
</organism>
<proteinExistence type="predicted"/>
<sequence>MNGVKLVTERRGVSSGNKPIVPNPGVRPTMHPVLIKGFALVASRKRLFMLGMVVVAASMGVLTQLGPWGVWTATLAVTVTLFLLMLRLSQLAAARYHPALLFVRAEPPSFASPVNLAPVFTAAAFVILCGGIVAENVGDIVNGDELWLMDAATAGLGMLAVAVHLYVALGSFGVRLYPEGIHDRQPFGSLFVPWEALAVPRAALPRDTQQVILYLAHPELVRKRGLRGGDPHLLSAAGINAEFLARAIHEYANRADLRPAIGSEAALAQFQAIPQVADLTNGA</sequence>
<accession>A0A239KKE7</accession>
<evidence type="ECO:0008006" key="5">
    <source>
        <dbReference type="Google" id="ProtNLM"/>
    </source>
</evidence>
<feature type="region of interest" description="Disordered" evidence="1">
    <location>
        <begin position="1"/>
        <end position="21"/>
    </location>
</feature>
<gene>
    <name evidence="3" type="ORF">SAMN06264365_1521</name>
</gene>
<keyword evidence="2" id="KW-0812">Transmembrane</keyword>
<evidence type="ECO:0000313" key="4">
    <source>
        <dbReference type="Proteomes" id="UP000198415"/>
    </source>
</evidence>
<reference evidence="3 4" key="1">
    <citation type="submission" date="2017-06" db="EMBL/GenBank/DDBJ databases">
        <authorList>
            <person name="Kim H.J."/>
            <person name="Triplett B.A."/>
        </authorList>
    </citation>
    <scope>NUCLEOTIDE SEQUENCE [LARGE SCALE GENOMIC DNA]</scope>
    <source>
        <strain evidence="3 4">DSM 43151</strain>
    </source>
</reference>
<dbReference type="EMBL" id="FZNR01000052">
    <property type="protein sequence ID" value="SNT17654.1"/>
    <property type="molecule type" value="Genomic_DNA"/>
</dbReference>
<keyword evidence="2" id="KW-1133">Transmembrane helix</keyword>
<protein>
    <recommendedName>
        <fullName evidence="5">PH domain-containing protein</fullName>
    </recommendedName>
</protein>
<feature type="transmembrane region" description="Helical" evidence="2">
    <location>
        <begin position="71"/>
        <end position="89"/>
    </location>
</feature>
<keyword evidence="2" id="KW-0472">Membrane</keyword>
<evidence type="ECO:0000256" key="1">
    <source>
        <dbReference type="SAM" id="MobiDB-lite"/>
    </source>
</evidence>
<evidence type="ECO:0000256" key="2">
    <source>
        <dbReference type="SAM" id="Phobius"/>
    </source>
</evidence>
<name>A0A239KKE7_9ACTN</name>
<feature type="transmembrane region" description="Helical" evidence="2">
    <location>
        <begin position="146"/>
        <end position="169"/>
    </location>
</feature>
<evidence type="ECO:0000313" key="3">
    <source>
        <dbReference type="EMBL" id="SNT17654.1"/>
    </source>
</evidence>
<dbReference type="Proteomes" id="UP000198415">
    <property type="component" value="Unassembled WGS sequence"/>
</dbReference>
<feature type="transmembrane region" description="Helical" evidence="2">
    <location>
        <begin position="110"/>
        <end position="134"/>
    </location>
</feature>
<keyword evidence="4" id="KW-1185">Reference proteome</keyword>
<dbReference type="AlphaFoldDB" id="A0A239KKE7"/>